<protein>
    <submittedName>
        <fullName evidence="2">8968_t:CDS:1</fullName>
    </submittedName>
</protein>
<evidence type="ECO:0000313" key="3">
    <source>
        <dbReference type="Proteomes" id="UP000789831"/>
    </source>
</evidence>
<keyword evidence="3" id="KW-1185">Reference proteome</keyword>
<proteinExistence type="predicted"/>
<accession>A0A9N8Z5M6</accession>
<dbReference type="AlphaFoldDB" id="A0A9N8Z5M6"/>
<evidence type="ECO:0000313" key="2">
    <source>
        <dbReference type="EMBL" id="CAG8478020.1"/>
    </source>
</evidence>
<reference evidence="2" key="1">
    <citation type="submission" date="2021-06" db="EMBL/GenBank/DDBJ databases">
        <authorList>
            <person name="Kallberg Y."/>
            <person name="Tangrot J."/>
            <person name="Rosling A."/>
        </authorList>
    </citation>
    <scope>NUCLEOTIDE SEQUENCE</scope>
    <source>
        <strain evidence="2">MT106</strain>
    </source>
</reference>
<comment type="caution">
    <text evidence="2">The sequence shown here is derived from an EMBL/GenBank/DDBJ whole genome shotgun (WGS) entry which is preliminary data.</text>
</comment>
<dbReference type="EMBL" id="CAJVPL010000279">
    <property type="protein sequence ID" value="CAG8478020.1"/>
    <property type="molecule type" value="Genomic_DNA"/>
</dbReference>
<evidence type="ECO:0000256" key="1">
    <source>
        <dbReference type="SAM" id="MobiDB-lite"/>
    </source>
</evidence>
<sequence>MSIIFFPISLLYHEFHEICSRIVRFLDSKKKPTPQQEQEQEQEQEQAQGRQNHQILSIDDQSNNHQILSIDDQSNNEDKKNTIPPDTENHNTNNTTPTAAITESTTELTTESTTEEIPPSLRMGQDGKVNCGARLKELRRCIDIGVWTPNASKPNYHIRF</sequence>
<feature type="region of interest" description="Disordered" evidence="1">
    <location>
        <begin position="30"/>
        <end position="125"/>
    </location>
</feature>
<dbReference type="OrthoDB" id="10625033at2759"/>
<feature type="compositionally biased region" description="Low complexity" evidence="1">
    <location>
        <begin position="84"/>
        <end position="121"/>
    </location>
</feature>
<feature type="compositionally biased region" description="Polar residues" evidence="1">
    <location>
        <begin position="47"/>
        <end position="73"/>
    </location>
</feature>
<dbReference type="Proteomes" id="UP000789831">
    <property type="component" value="Unassembled WGS sequence"/>
</dbReference>
<name>A0A9N8Z5M6_9GLOM</name>
<gene>
    <name evidence="2" type="ORF">AGERDE_LOCUS3083</name>
</gene>
<organism evidence="2 3">
    <name type="scientific">Ambispora gerdemannii</name>
    <dbReference type="NCBI Taxonomy" id="144530"/>
    <lineage>
        <taxon>Eukaryota</taxon>
        <taxon>Fungi</taxon>
        <taxon>Fungi incertae sedis</taxon>
        <taxon>Mucoromycota</taxon>
        <taxon>Glomeromycotina</taxon>
        <taxon>Glomeromycetes</taxon>
        <taxon>Archaeosporales</taxon>
        <taxon>Ambisporaceae</taxon>
        <taxon>Ambispora</taxon>
    </lineage>
</organism>